<dbReference type="GO" id="GO:0005886">
    <property type="term" value="C:plasma membrane"/>
    <property type="evidence" value="ECO:0007669"/>
    <property type="project" value="UniProtKB-SubCell"/>
</dbReference>
<dbReference type="Pfam" id="PF03553">
    <property type="entry name" value="Na_H_antiporter"/>
    <property type="match status" value="1"/>
</dbReference>
<feature type="transmembrane region" description="Helical" evidence="6">
    <location>
        <begin position="476"/>
        <end position="494"/>
    </location>
</feature>
<feature type="transmembrane region" description="Helical" evidence="6">
    <location>
        <begin position="199"/>
        <end position="218"/>
    </location>
</feature>
<protein>
    <submittedName>
        <fullName evidence="8">Sodium:proton antiporter</fullName>
    </submittedName>
</protein>
<keyword evidence="5 6" id="KW-0472">Membrane</keyword>
<keyword evidence="2" id="KW-1003">Cell membrane</keyword>
<feature type="transmembrane region" description="Helical" evidence="6">
    <location>
        <begin position="111"/>
        <end position="136"/>
    </location>
</feature>
<evidence type="ECO:0000259" key="7">
    <source>
        <dbReference type="Pfam" id="PF03553"/>
    </source>
</evidence>
<feature type="transmembrane region" description="Helical" evidence="6">
    <location>
        <begin position="409"/>
        <end position="428"/>
    </location>
</feature>
<feature type="transmembrane region" description="Helical" evidence="6">
    <location>
        <begin position="72"/>
        <end position="91"/>
    </location>
</feature>
<feature type="transmembrane region" description="Helical" evidence="6">
    <location>
        <begin position="329"/>
        <end position="347"/>
    </location>
</feature>
<feature type="domain" description="Na+/H+ antiporter NhaC-like C-terminal" evidence="7">
    <location>
        <begin position="161"/>
        <end position="469"/>
    </location>
</feature>
<feature type="transmembrane region" description="Helical" evidence="6">
    <location>
        <begin position="368"/>
        <end position="397"/>
    </location>
</feature>
<evidence type="ECO:0000256" key="6">
    <source>
        <dbReference type="SAM" id="Phobius"/>
    </source>
</evidence>
<keyword evidence="4 6" id="KW-1133">Transmembrane helix</keyword>
<dbReference type="PANTHER" id="PTHR43478">
    <property type="entry name" value="NA+/H+ ANTIPORTER-RELATED"/>
    <property type="match status" value="1"/>
</dbReference>
<dbReference type="EMBL" id="JAAXYH010000004">
    <property type="protein sequence ID" value="NMH65124.1"/>
    <property type="molecule type" value="Genomic_DNA"/>
</dbReference>
<name>A0A972JKH3_9GAMM</name>
<dbReference type="Proteomes" id="UP000737113">
    <property type="component" value="Unassembled WGS sequence"/>
</dbReference>
<gene>
    <name evidence="8" type="ORF">HC757_08050</name>
</gene>
<proteinExistence type="predicted"/>
<evidence type="ECO:0000256" key="5">
    <source>
        <dbReference type="ARBA" id="ARBA00023136"/>
    </source>
</evidence>
<dbReference type="PANTHER" id="PTHR43478:SF3">
    <property type="entry name" value="LYSINE TRANSPORTER LYSW"/>
    <property type="match status" value="1"/>
</dbReference>
<evidence type="ECO:0000256" key="3">
    <source>
        <dbReference type="ARBA" id="ARBA00022692"/>
    </source>
</evidence>
<dbReference type="InterPro" id="IPR018461">
    <property type="entry name" value="Na/H_Antiport_NhaC-like_C"/>
</dbReference>
<organism evidence="8 9">
    <name type="scientific">Shewanella salipaludis</name>
    <dbReference type="NCBI Taxonomy" id="2723052"/>
    <lineage>
        <taxon>Bacteria</taxon>
        <taxon>Pseudomonadati</taxon>
        <taxon>Pseudomonadota</taxon>
        <taxon>Gammaproteobacteria</taxon>
        <taxon>Alteromonadales</taxon>
        <taxon>Shewanellaceae</taxon>
        <taxon>Shewanella</taxon>
    </lineage>
</organism>
<dbReference type="AlphaFoldDB" id="A0A972JKH3"/>
<sequence>MQASLVSLLPLVLTFLLALTLRRTLLALGAGVLCGSLLLADWQPLAGVAYLWHILSQQFYAAGAWQQWHLNVLAAMVLLGMMTQLLARGGAVEALGQWLYLRVRREPQARIGIVLLGWLVFIDGIFSCLAVGHVCQPLVDRYGISRRQLAYLVDSTASPLCALLPFSTWGPYVMALLAGIGFLPVSPLSAFLQMAQVNFYAVLTLGIAAWAAWSGMGFPKPISKPKAMPGWEKCRLRAESQSDAAAKANPWLLGVPILTLLGGAMVLTLCSGARQVAGWDLSLWLAKADIGAAMRDASLLACLLTLVMLKGTGRSVSLLWRDLALGFRLILYAIAILLFTWMIGAVIRDLGVASLLAGWAQLYLSSQLLLAGMFLLCALMAFATGSSWGTFAIMIPIGSEIAAAVAPEMLLPALSAVMAGSVFGDHCSPISDTSVLSATSSGCEPHEHVVSQLPFALIAAVAALLGYQLLNVGMGAAWVWLSCASMVVLSLALAKRYYGPWRRLDHSLIFSSK</sequence>
<comment type="subcellular location">
    <subcellularLocation>
        <location evidence="1">Cell membrane</location>
        <topology evidence="1">Multi-pass membrane protein</topology>
    </subcellularLocation>
</comment>
<feature type="transmembrane region" description="Helical" evidence="6">
    <location>
        <begin position="251"/>
        <end position="271"/>
    </location>
</feature>
<dbReference type="RefSeq" id="WP_169563808.1">
    <property type="nucleotide sequence ID" value="NZ_JAAXYH010000004.1"/>
</dbReference>
<keyword evidence="9" id="KW-1185">Reference proteome</keyword>
<evidence type="ECO:0000256" key="1">
    <source>
        <dbReference type="ARBA" id="ARBA00004651"/>
    </source>
</evidence>
<keyword evidence="3 6" id="KW-0812">Transmembrane</keyword>
<comment type="caution">
    <text evidence="8">The sequence shown here is derived from an EMBL/GenBank/DDBJ whole genome shotgun (WGS) entry which is preliminary data.</text>
</comment>
<evidence type="ECO:0000313" key="9">
    <source>
        <dbReference type="Proteomes" id="UP000737113"/>
    </source>
</evidence>
<evidence type="ECO:0000256" key="2">
    <source>
        <dbReference type="ARBA" id="ARBA00022475"/>
    </source>
</evidence>
<evidence type="ECO:0000256" key="4">
    <source>
        <dbReference type="ARBA" id="ARBA00022989"/>
    </source>
</evidence>
<accession>A0A972JKH3</accession>
<feature type="transmembrane region" description="Helical" evidence="6">
    <location>
        <begin position="172"/>
        <end position="192"/>
    </location>
</feature>
<reference evidence="8" key="1">
    <citation type="submission" date="2020-04" db="EMBL/GenBank/DDBJ databases">
        <title>Description of Shewanella salipaludis sp. nov., isolated from a salt marsh.</title>
        <authorList>
            <person name="Park S."/>
            <person name="Yoon J.-H."/>
        </authorList>
    </citation>
    <scope>NUCLEOTIDE SEQUENCE</scope>
    <source>
        <strain evidence="8">SHSM-M6</strain>
    </source>
</reference>
<evidence type="ECO:0000313" key="8">
    <source>
        <dbReference type="EMBL" id="NMH65124.1"/>
    </source>
</evidence>